<dbReference type="RefSeq" id="WP_024657676.1">
    <property type="nucleotide sequence ID" value="NZ_CP159278.1"/>
</dbReference>
<reference evidence="1" key="2">
    <citation type="submission" date="2024-07" db="EMBL/GenBank/DDBJ databases">
        <title>A complete genome sequence for Pseudomonas syringae USA007.</title>
        <authorList>
            <person name="Baltrus D.A."/>
        </authorList>
    </citation>
    <scope>NUCLEOTIDE SEQUENCE</scope>
    <source>
        <strain evidence="1">USA007</strain>
    </source>
</reference>
<protein>
    <submittedName>
        <fullName evidence="1">Uncharacterized protein</fullName>
    </submittedName>
</protein>
<dbReference type="EMBL" id="CP159278">
    <property type="protein sequence ID" value="XCN78230.1"/>
    <property type="molecule type" value="Genomic_DNA"/>
</dbReference>
<sequence>MSIGLAIYGVDKASSATAFELAKLFFKELNYPITGAAYHKRIALEDGEELGLVEVKLDELDKKLMSGEATDFRVYCETERSEPWFCSFGYTTEDFGNFFCIDARSEESFEDSKDKFISFINKTISDLKFKYAIIGGCRSL</sequence>
<name>A0AAU8M9G5_PSESX</name>
<proteinExistence type="predicted"/>
<organism evidence="1">
    <name type="scientific">Pseudomonas syringae USA007</name>
    <dbReference type="NCBI Taxonomy" id="1357288"/>
    <lineage>
        <taxon>Bacteria</taxon>
        <taxon>Pseudomonadati</taxon>
        <taxon>Pseudomonadota</taxon>
        <taxon>Gammaproteobacteria</taxon>
        <taxon>Pseudomonadales</taxon>
        <taxon>Pseudomonadaceae</taxon>
        <taxon>Pseudomonas</taxon>
        <taxon>Pseudomonas syringae</taxon>
    </lineage>
</organism>
<accession>A0AAU8M9G5</accession>
<evidence type="ECO:0000313" key="1">
    <source>
        <dbReference type="EMBL" id="XCN78230.1"/>
    </source>
</evidence>
<reference evidence="1" key="1">
    <citation type="journal article" date="2014" name="Genome Announc.">
        <title>Draft Genome Sequences of a Phylogenetically Diverse Suite of Pseudomonas syringae Strains from Multiple Source Populations.</title>
        <authorList>
            <person name="Baltrus D.A."/>
            <person name="Yourstone S."/>
            <person name="Lind A."/>
            <person name="Guilbaud C."/>
            <person name="Sands D.C."/>
            <person name="Jones C.D."/>
            <person name="Morris C.E."/>
            <person name="Dangl J.L."/>
        </authorList>
    </citation>
    <scope>NUCLEOTIDE SEQUENCE</scope>
    <source>
        <strain evidence="1">USA007</strain>
    </source>
</reference>
<dbReference type="AlphaFoldDB" id="A0AAU8M9G5"/>
<gene>
    <name evidence="1" type="ORF">N027_01355</name>
</gene>